<dbReference type="Pfam" id="PF00085">
    <property type="entry name" value="Thioredoxin"/>
    <property type="match status" value="1"/>
</dbReference>
<dbReference type="PRINTS" id="PR00421">
    <property type="entry name" value="THIOREDOXIN"/>
</dbReference>
<dbReference type="PROSITE" id="PS51352">
    <property type="entry name" value="THIOREDOXIN_2"/>
    <property type="match status" value="1"/>
</dbReference>
<dbReference type="GO" id="GO:0015035">
    <property type="term" value="F:protein-disulfide reductase activity"/>
    <property type="evidence" value="ECO:0007669"/>
    <property type="project" value="UniProtKB-UniRule"/>
</dbReference>
<sequence>MHLVCPKCGATNRVPDERLGDAPVCGRCQTELAPPHPVDLSDAVFADYIAKSDAPVLVDFWAEWCGPCQAMAPHFKAAAARAPGVRFAKVETDANPKASVGSRIRSIPTVVLFHRGEEIARRSGALPEAELLRWLQASLAGRAA</sequence>
<evidence type="ECO:0000256" key="6">
    <source>
        <dbReference type="ARBA" id="ARBA00023284"/>
    </source>
</evidence>
<dbReference type="InterPro" id="IPR013766">
    <property type="entry name" value="Thioredoxin_domain"/>
</dbReference>
<keyword evidence="4" id="KW-0249">Electron transport</keyword>
<dbReference type="InterPro" id="IPR049299">
    <property type="entry name" value="Thio2_N"/>
</dbReference>
<organism evidence="9 10">
    <name type="scientific">Inhella crocodyli</name>
    <dbReference type="NCBI Taxonomy" id="2499851"/>
    <lineage>
        <taxon>Bacteria</taxon>
        <taxon>Pseudomonadati</taxon>
        <taxon>Pseudomonadota</taxon>
        <taxon>Betaproteobacteria</taxon>
        <taxon>Burkholderiales</taxon>
        <taxon>Sphaerotilaceae</taxon>
        <taxon>Inhella</taxon>
    </lineage>
</organism>
<reference evidence="9 10" key="1">
    <citation type="submission" date="2019-01" db="EMBL/GenBank/DDBJ databases">
        <authorList>
            <person name="Chen W.-M."/>
        </authorList>
    </citation>
    <scope>NUCLEOTIDE SEQUENCE [LARGE SCALE GENOMIC DNA]</scope>
    <source>
        <strain evidence="9 10">CCP-18</strain>
    </source>
</reference>
<dbReference type="InterPro" id="IPR036249">
    <property type="entry name" value="Thioredoxin-like_sf"/>
</dbReference>
<dbReference type="PANTHER" id="PTHR45663:SF40">
    <property type="entry name" value="THIOREDOXIN 2"/>
    <property type="match status" value="1"/>
</dbReference>
<evidence type="ECO:0000313" key="9">
    <source>
        <dbReference type="EMBL" id="RVT83728.1"/>
    </source>
</evidence>
<evidence type="ECO:0000259" key="8">
    <source>
        <dbReference type="PROSITE" id="PS51352"/>
    </source>
</evidence>
<evidence type="ECO:0000256" key="4">
    <source>
        <dbReference type="ARBA" id="ARBA00022982"/>
    </source>
</evidence>
<dbReference type="SUPFAM" id="SSF52833">
    <property type="entry name" value="Thioredoxin-like"/>
    <property type="match status" value="1"/>
</dbReference>
<dbReference type="Pfam" id="PF21352">
    <property type="entry name" value="Zn_ribbon_Thio2"/>
    <property type="match status" value="1"/>
</dbReference>
<dbReference type="InterPro" id="IPR017937">
    <property type="entry name" value="Thioredoxin_CS"/>
</dbReference>
<name>A0A3S2VCV2_9BURK</name>
<evidence type="ECO:0000256" key="2">
    <source>
        <dbReference type="ARBA" id="ARBA00022448"/>
    </source>
</evidence>
<evidence type="ECO:0000313" key="10">
    <source>
        <dbReference type="Proteomes" id="UP000288587"/>
    </source>
</evidence>
<dbReference type="GO" id="GO:0046872">
    <property type="term" value="F:metal ion binding"/>
    <property type="evidence" value="ECO:0007669"/>
    <property type="project" value="UniProtKB-KW"/>
</dbReference>
<dbReference type="OrthoDB" id="9790390at2"/>
<evidence type="ECO:0000256" key="3">
    <source>
        <dbReference type="ARBA" id="ARBA00022723"/>
    </source>
</evidence>
<dbReference type="PROSITE" id="PS00194">
    <property type="entry name" value="THIOREDOXIN_1"/>
    <property type="match status" value="1"/>
</dbReference>
<protein>
    <recommendedName>
        <fullName evidence="7">Thioredoxin</fullName>
    </recommendedName>
</protein>
<dbReference type="RefSeq" id="WP_127683692.1">
    <property type="nucleotide sequence ID" value="NZ_SACM01000004.1"/>
</dbReference>
<dbReference type="NCBIfam" id="NF008229">
    <property type="entry name" value="PRK10996.1"/>
    <property type="match status" value="1"/>
</dbReference>
<keyword evidence="10" id="KW-1185">Reference proteome</keyword>
<dbReference type="CDD" id="cd02947">
    <property type="entry name" value="TRX_family"/>
    <property type="match status" value="1"/>
</dbReference>
<dbReference type="InterPro" id="IPR005746">
    <property type="entry name" value="Thioredoxin"/>
</dbReference>
<evidence type="ECO:0000256" key="5">
    <source>
        <dbReference type="ARBA" id="ARBA00023157"/>
    </source>
</evidence>
<dbReference type="Gene3D" id="2.30.30.380">
    <property type="entry name" value="Zn-finger domain of Sec23/24"/>
    <property type="match status" value="1"/>
</dbReference>
<keyword evidence="2" id="KW-0813">Transport</keyword>
<proteinExistence type="inferred from homology"/>
<comment type="caution">
    <text evidence="9">The sequence shown here is derived from an EMBL/GenBank/DDBJ whole genome shotgun (WGS) entry which is preliminary data.</text>
</comment>
<keyword evidence="5" id="KW-1015">Disulfide bond</keyword>
<dbReference type="Proteomes" id="UP000288587">
    <property type="component" value="Unassembled WGS sequence"/>
</dbReference>
<feature type="domain" description="Thioredoxin" evidence="8">
    <location>
        <begin position="8"/>
        <end position="140"/>
    </location>
</feature>
<comment type="similarity">
    <text evidence="1">Belongs to the thioredoxin family.</text>
</comment>
<dbReference type="GO" id="GO:0005829">
    <property type="term" value="C:cytosol"/>
    <property type="evidence" value="ECO:0007669"/>
    <property type="project" value="TreeGrafter"/>
</dbReference>
<evidence type="ECO:0000256" key="1">
    <source>
        <dbReference type="ARBA" id="ARBA00008987"/>
    </source>
</evidence>
<dbReference type="Gene3D" id="3.40.30.10">
    <property type="entry name" value="Glutaredoxin"/>
    <property type="match status" value="1"/>
</dbReference>
<evidence type="ECO:0000256" key="7">
    <source>
        <dbReference type="NCBIfam" id="TIGR01068"/>
    </source>
</evidence>
<dbReference type="PANTHER" id="PTHR45663">
    <property type="entry name" value="GEO12009P1"/>
    <property type="match status" value="1"/>
</dbReference>
<dbReference type="AlphaFoldDB" id="A0A3S2VCV2"/>
<dbReference type="EMBL" id="SACM01000004">
    <property type="protein sequence ID" value="RVT83728.1"/>
    <property type="molecule type" value="Genomic_DNA"/>
</dbReference>
<keyword evidence="6" id="KW-0676">Redox-active center</keyword>
<dbReference type="NCBIfam" id="TIGR01068">
    <property type="entry name" value="thioredoxin"/>
    <property type="match status" value="1"/>
</dbReference>
<accession>A0A3S2VCV2</accession>
<gene>
    <name evidence="9" type="primary">trxC</name>
    <name evidence="9" type="ORF">EOD73_14250</name>
</gene>
<keyword evidence="3" id="KW-0479">Metal-binding</keyword>